<comment type="catalytic activity">
    <reaction evidence="8">
        <text>ATP + H2O = ADP + phosphate + H(+)</text>
        <dbReference type="Rhea" id="RHEA:13065"/>
        <dbReference type="ChEBI" id="CHEBI:15377"/>
        <dbReference type="ChEBI" id="CHEBI:15378"/>
        <dbReference type="ChEBI" id="CHEBI:30616"/>
        <dbReference type="ChEBI" id="CHEBI:43474"/>
        <dbReference type="ChEBI" id="CHEBI:456216"/>
        <dbReference type="EC" id="5.6.2.4"/>
    </reaction>
</comment>
<evidence type="ECO:0000256" key="3">
    <source>
        <dbReference type="ARBA" id="ARBA00022806"/>
    </source>
</evidence>
<dbReference type="eggNOG" id="COG0210">
    <property type="taxonomic scope" value="Bacteria"/>
</dbReference>
<feature type="domain" description="UvrD-like helicase C-terminal" evidence="12">
    <location>
        <begin position="411"/>
        <end position="491"/>
    </location>
</feature>
<evidence type="ECO:0000313" key="13">
    <source>
        <dbReference type="EMBL" id="GAD91275.1"/>
    </source>
</evidence>
<dbReference type="PANTHER" id="PTHR11070">
    <property type="entry name" value="UVRD / RECB / PCRA DNA HELICASE FAMILY MEMBER"/>
    <property type="match status" value="1"/>
</dbReference>
<dbReference type="Pfam" id="PF13361">
    <property type="entry name" value="UvrD_C"/>
    <property type="match status" value="1"/>
</dbReference>
<dbReference type="Proteomes" id="UP000017800">
    <property type="component" value="Unassembled WGS sequence"/>
</dbReference>
<protein>
    <recommendedName>
        <fullName evidence="7">DNA 3'-5' helicase</fullName>
        <ecNumber evidence="7">5.6.2.4</ecNumber>
    </recommendedName>
</protein>
<keyword evidence="4" id="KW-0067">ATP-binding</keyword>
<keyword evidence="2" id="KW-0378">Hydrolase</keyword>
<accession>V5HPU9</accession>
<comment type="catalytic activity">
    <reaction evidence="6">
        <text>Couples ATP hydrolysis with the unwinding of duplex DNA by translocating in the 3'-5' direction.</text>
        <dbReference type="EC" id="5.6.2.4"/>
    </reaction>
</comment>
<evidence type="ECO:0000256" key="8">
    <source>
        <dbReference type="ARBA" id="ARBA00048988"/>
    </source>
</evidence>
<evidence type="ECO:0000256" key="4">
    <source>
        <dbReference type="ARBA" id="ARBA00022840"/>
    </source>
</evidence>
<organism evidence="13 14">
    <name type="scientific">Vibrio halioticoli NBRC 102217</name>
    <dbReference type="NCBI Taxonomy" id="1219072"/>
    <lineage>
        <taxon>Bacteria</taxon>
        <taxon>Pseudomonadati</taxon>
        <taxon>Pseudomonadota</taxon>
        <taxon>Gammaproteobacteria</taxon>
        <taxon>Vibrionales</taxon>
        <taxon>Vibrionaceae</taxon>
        <taxon>Vibrio</taxon>
    </lineage>
</organism>
<evidence type="ECO:0000256" key="2">
    <source>
        <dbReference type="ARBA" id="ARBA00022801"/>
    </source>
</evidence>
<evidence type="ECO:0000256" key="9">
    <source>
        <dbReference type="SAM" id="MobiDB-lite"/>
    </source>
</evidence>
<dbReference type="InterPro" id="IPR027417">
    <property type="entry name" value="P-loop_NTPase"/>
</dbReference>
<name>V5HPU9_9VIBR</name>
<dbReference type="Pfam" id="PF00580">
    <property type="entry name" value="UvrD-helicase"/>
    <property type="match status" value="1"/>
</dbReference>
<evidence type="ECO:0000256" key="7">
    <source>
        <dbReference type="ARBA" id="ARBA00034808"/>
    </source>
</evidence>
<dbReference type="PANTHER" id="PTHR11070:SF30">
    <property type="entry name" value="F-BOX DNA HELICASE 1"/>
    <property type="match status" value="1"/>
</dbReference>
<dbReference type="GO" id="GO:0016887">
    <property type="term" value="F:ATP hydrolysis activity"/>
    <property type="evidence" value="ECO:0007669"/>
    <property type="project" value="RHEA"/>
</dbReference>
<keyword evidence="14" id="KW-1185">Reference proteome</keyword>
<dbReference type="GO" id="GO:0000724">
    <property type="term" value="P:double-strand break repair via homologous recombination"/>
    <property type="evidence" value="ECO:0007669"/>
    <property type="project" value="TreeGrafter"/>
</dbReference>
<dbReference type="AlphaFoldDB" id="V5HPU9"/>
<gene>
    <name evidence="13" type="ORF">VHA01S_080_00150</name>
</gene>
<keyword evidence="1" id="KW-0547">Nucleotide-binding</keyword>
<evidence type="ECO:0000259" key="10">
    <source>
        <dbReference type="Pfam" id="PF00580"/>
    </source>
</evidence>
<sequence length="960" mass="107590">MTTKERTIGKHNLTPEMNDFIEAVISGENVKAYAYAGSGKSTVLRAVEKYHTGKTGLYICYNKSLEQEARKLFSGHNVHIYTSHSFALNSFPVQDKNNFIKKVGVKHSQSTVIKYSELSTNSNLCQLLNESKVCKYILSTIDKYCLTASTEIAPQHLPSTAIKAIDQLVKKKVIQAKERNKLYSELIEVSKVLIRQMFDPRSKCPATHDCYLKVWQLSNPKIAYDYIMFDEAQDANPLLLSVILKQQCQQIFVGDKYQSIYQFRGGINAMDLIPYEGFQLSHSFRFGQKVADLATKVLKHTDPKISIKGVGFDTQVVLGSKYNGAEQFLYISHTNASLLEVLLSCHQAQIPAAFLSNKAEFSLRKLNSMMRLAAGQESVLVAHQKYKSLEHLLLNEKDNETQLFGELIESDYEKARSLHDALQWSMNIPQSKAVVQLSTAHGSKGLEHDVVMLSDDFRATITAFSKGKPLDEAEINLLYVALTRPKKVLIIPDELMDALDNNLAFTIRKTKVDKSLLDNVIPANLPAKPRIKSTPSPKTTTEISPDITGGSQAKKSSTSTEPINKSTTKAPGIPKMNIPSQKTGTDITIEVGVGKDGSNSGKLFWTPTNTAQYMSPNLAVCGTMGTGKTQTVKSIITQMVRQRANNTGGESLGLLIFDYKSDYSDLEFVKKTGALVLPANNLPINPLSLYTFDKRSIINTAKVIISSLSSSFNLGVKQEQLLKTMILKAYERRNFDKDNLNTLKGTPPTLQEVCSAYMSQDKIPSDSLTSAMADIEDFEIFEPNPRKCKPLFELLDNQVVVIELGGLDSSLQSLIVSLLLDQFYVQMQQSPKPTVDGQHRALKKLILVDEADNLMRYKYLSLKKILKEGREFGTGFILSTQGLDHFQTNEVNYRDYMEAWICHRLNGPKPRDIEHLLNIKSKSDLDKTLQQVRELPKHHSLFLDGKKQVHYQESTAFYRL</sequence>
<evidence type="ECO:0000256" key="1">
    <source>
        <dbReference type="ARBA" id="ARBA00022741"/>
    </source>
</evidence>
<dbReference type="OrthoDB" id="5318045at2"/>
<dbReference type="InterPro" id="IPR002789">
    <property type="entry name" value="HerA_central"/>
</dbReference>
<dbReference type="eggNOG" id="COG0433">
    <property type="taxonomic scope" value="Bacteria"/>
</dbReference>
<dbReference type="GO" id="GO:0003677">
    <property type="term" value="F:DNA binding"/>
    <property type="evidence" value="ECO:0007669"/>
    <property type="project" value="InterPro"/>
</dbReference>
<dbReference type="GO" id="GO:0005524">
    <property type="term" value="F:ATP binding"/>
    <property type="evidence" value="ECO:0007669"/>
    <property type="project" value="UniProtKB-KW"/>
</dbReference>
<dbReference type="GO" id="GO:0043138">
    <property type="term" value="F:3'-5' DNA helicase activity"/>
    <property type="evidence" value="ECO:0007669"/>
    <property type="project" value="UniProtKB-EC"/>
</dbReference>
<dbReference type="SUPFAM" id="SSF52540">
    <property type="entry name" value="P-loop containing nucleoside triphosphate hydrolases"/>
    <property type="match status" value="2"/>
</dbReference>
<comment type="caution">
    <text evidence="13">The sequence shown here is derived from an EMBL/GenBank/DDBJ whole genome shotgun (WGS) entry which is preliminary data.</text>
</comment>
<evidence type="ECO:0000256" key="6">
    <source>
        <dbReference type="ARBA" id="ARBA00034617"/>
    </source>
</evidence>
<feature type="compositionally biased region" description="Polar residues" evidence="9">
    <location>
        <begin position="533"/>
        <end position="569"/>
    </location>
</feature>
<dbReference type="InterPro" id="IPR014016">
    <property type="entry name" value="UvrD-like_ATP-bd"/>
</dbReference>
<dbReference type="EC" id="5.6.2.4" evidence="7"/>
<keyword evidence="3" id="KW-0347">Helicase</keyword>
<reference evidence="13 14" key="2">
    <citation type="submission" date="2013-11" db="EMBL/GenBank/DDBJ databases">
        <title>Whole genome shotgun sequence of Vibrio halioticoli NBRC 102217.</title>
        <authorList>
            <person name="Isaki S."/>
            <person name="Kimura A."/>
            <person name="Ohji S."/>
            <person name="Hosoyama A."/>
            <person name="Fujita N."/>
            <person name="Hashimoto M."/>
            <person name="Hosoyama Y."/>
            <person name="Yamazoe A."/>
        </authorList>
    </citation>
    <scope>NUCLEOTIDE SEQUENCE [LARGE SCALE GENOMIC DNA]</scope>
    <source>
        <strain evidence="13 14">NBRC 102217</strain>
    </source>
</reference>
<dbReference type="RefSeq" id="WP_023405567.1">
    <property type="nucleotide sequence ID" value="NZ_BAUJ01000080.1"/>
</dbReference>
<dbReference type="EMBL" id="BAUJ01000080">
    <property type="protein sequence ID" value="GAD91275.1"/>
    <property type="molecule type" value="Genomic_DNA"/>
</dbReference>
<evidence type="ECO:0000313" key="14">
    <source>
        <dbReference type="Proteomes" id="UP000017800"/>
    </source>
</evidence>
<feature type="region of interest" description="Disordered" evidence="9">
    <location>
        <begin position="528"/>
        <end position="581"/>
    </location>
</feature>
<reference evidence="13 14" key="1">
    <citation type="submission" date="2013-10" db="EMBL/GenBank/DDBJ databases">
        <authorList>
            <person name="Ichikawa N."/>
            <person name="Kimura A."/>
            <person name="Ohji S."/>
            <person name="Hosoyama A."/>
            <person name="Fujita N."/>
        </authorList>
    </citation>
    <scope>NUCLEOTIDE SEQUENCE [LARGE SCALE GENOMIC DNA]</scope>
    <source>
        <strain evidence="13 14">NBRC 102217</strain>
    </source>
</reference>
<dbReference type="GO" id="GO:0031297">
    <property type="term" value="P:replication fork processing"/>
    <property type="evidence" value="ECO:0007669"/>
    <property type="project" value="TreeGrafter"/>
</dbReference>
<evidence type="ECO:0000259" key="12">
    <source>
        <dbReference type="Pfam" id="PF13361"/>
    </source>
</evidence>
<feature type="domain" description="UvrD-like helicase ATP-binding" evidence="10">
    <location>
        <begin position="28"/>
        <end position="266"/>
    </location>
</feature>
<evidence type="ECO:0000259" key="11">
    <source>
        <dbReference type="Pfam" id="PF01935"/>
    </source>
</evidence>
<feature type="domain" description="Helicase HerA central" evidence="11">
    <location>
        <begin position="613"/>
        <end position="822"/>
    </location>
</feature>
<keyword evidence="5" id="KW-0413">Isomerase</keyword>
<proteinExistence type="predicted"/>
<dbReference type="InterPro" id="IPR000212">
    <property type="entry name" value="DNA_helicase_UvrD/REP"/>
</dbReference>
<dbReference type="InterPro" id="IPR014017">
    <property type="entry name" value="DNA_helicase_UvrD-like_C"/>
</dbReference>
<dbReference type="Gene3D" id="3.40.50.300">
    <property type="entry name" value="P-loop containing nucleotide triphosphate hydrolases"/>
    <property type="match status" value="4"/>
</dbReference>
<dbReference type="Pfam" id="PF01935">
    <property type="entry name" value="DUF87"/>
    <property type="match status" value="1"/>
</dbReference>
<evidence type="ECO:0000256" key="5">
    <source>
        <dbReference type="ARBA" id="ARBA00023235"/>
    </source>
</evidence>